<gene>
    <name evidence="9" type="primary">Mrps23</name>
</gene>
<name>A0ABM4AL10_VANTA</name>
<dbReference type="InterPro" id="IPR023611">
    <property type="entry name" value="mS23_dom_met"/>
</dbReference>
<reference evidence="9" key="1">
    <citation type="submission" date="2025-08" db="UniProtKB">
        <authorList>
            <consortium name="RefSeq"/>
        </authorList>
    </citation>
    <scope>IDENTIFICATION</scope>
    <source>
        <tissue evidence="9">Whole body</tissue>
    </source>
</reference>
<keyword evidence="5" id="KW-0687">Ribonucleoprotein</keyword>
<dbReference type="Pfam" id="PF10484">
    <property type="entry name" value="MRP-S23"/>
    <property type="match status" value="1"/>
</dbReference>
<dbReference type="GeneID" id="113395025"/>
<dbReference type="InterPro" id="IPR019520">
    <property type="entry name" value="Ribosomal_mS23_met"/>
</dbReference>
<feature type="domain" description="Small ribosomal subunit protein mS23 conserved" evidence="7">
    <location>
        <begin position="2"/>
        <end position="121"/>
    </location>
</feature>
<dbReference type="CDD" id="cd23701">
    <property type="entry name" value="At1g26750"/>
    <property type="match status" value="1"/>
</dbReference>
<organism evidence="8 9">
    <name type="scientific">Vanessa tameamea</name>
    <name type="common">Kamehameha butterfly</name>
    <dbReference type="NCBI Taxonomy" id="334116"/>
    <lineage>
        <taxon>Eukaryota</taxon>
        <taxon>Metazoa</taxon>
        <taxon>Ecdysozoa</taxon>
        <taxon>Arthropoda</taxon>
        <taxon>Hexapoda</taxon>
        <taxon>Insecta</taxon>
        <taxon>Pterygota</taxon>
        <taxon>Neoptera</taxon>
        <taxon>Endopterygota</taxon>
        <taxon>Lepidoptera</taxon>
        <taxon>Glossata</taxon>
        <taxon>Ditrysia</taxon>
        <taxon>Papilionoidea</taxon>
        <taxon>Nymphalidae</taxon>
        <taxon>Nymphalinae</taxon>
        <taxon>Vanessa</taxon>
    </lineage>
</organism>
<evidence type="ECO:0000256" key="5">
    <source>
        <dbReference type="ARBA" id="ARBA00023274"/>
    </source>
</evidence>
<protein>
    <recommendedName>
        <fullName evidence="6">Small ribosomal subunit protein mS23</fullName>
    </recommendedName>
</protein>
<evidence type="ECO:0000256" key="3">
    <source>
        <dbReference type="ARBA" id="ARBA00022980"/>
    </source>
</evidence>
<accession>A0ABM4AL10</accession>
<dbReference type="PANTHER" id="PTHR15925:SF2">
    <property type="entry name" value="SMALL RIBOSOMAL SUBUNIT PROTEIN MS23"/>
    <property type="match status" value="1"/>
</dbReference>
<comment type="subcellular location">
    <subcellularLocation>
        <location evidence="1">Mitochondrion</location>
    </subcellularLocation>
</comment>
<comment type="similarity">
    <text evidence="2">Belongs to the mitochondrion-specific ribosomal protein mS23 family.</text>
</comment>
<evidence type="ECO:0000256" key="1">
    <source>
        <dbReference type="ARBA" id="ARBA00004173"/>
    </source>
</evidence>
<evidence type="ECO:0000256" key="4">
    <source>
        <dbReference type="ARBA" id="ARBA00023128"/>
    </source>
</evidence>
<dbReference type="Proteomes" id="UP001652626">
    <property type="component" value="Chromosome 9"/>
</dbReference>
<dbReference type="PANTHER" id="PTHR15925">
    <property type="entry name" value="MITOCHONDRIAL RIBOSOMAL PROTEIN S23"/>
    <property type="match status" value="1"/>
</dbReference>
<evidence type="ECO:0000313" key="8">
    <source>
        <dbReference type="Proteomes" id="UP001652626"/>
    </source>
</evidence>
<evidence type="ECO:0000259" key="7">
    <source>
        <dbReference type="Pfam" id="PF10484"/>
    </source>
</evidence>
<keyword evidence="8" id="KW-1185">Reference proteome</keyword>
<sequence length="154" mass="17644">MATSRLERIGTIFSRTEGLLLRGAMKPDDRPLWFDIYKAFPPTTEPKFARPKPENKPIRQILYKEDILRAKFHAKGHGLSSNMFSLNETYTKKLIQKFEQLKSESISEEELIEKCVTAVGSERQTEATKTTTKNPDSVSSHVLNEANLKNIFKE</sequence>
<evidence type="ECO:0000256" key="6">
    <source>
        <dbReference type="ARBA" id="ARBA00035137"/>
    </source>
</evidence>
<evidence type="ECO:0000256" key="2">
    <source>
        <dbReference type="ARBA" id="ARBA00009864"/>
    </source>
</evidence>
<evidence type="ECO:0000313" key="9">
    <source>
        <dbReference type="RefSeq" id="XP_064071994.1"/>
    </source>
</evidence>
<dbReference type="RefSeq" id="XP_064071994.1">
    <property type="nucleotide sequence ID" value="XM_064215924.1"/>
</dbReference>
<proteinExistence type="inferred from homology"/>
<keyword evidence="3" id="KW-0689">Ribosomal protein</keyword>
<dbReference type="InterPro" id="IPR059242">
    <property type="entry name" value="mS23_dom"/>
</dbReference>
<keyword evidence="4" id="KW-0496">Mitochondrion</keyword>